<dbReference type="GO" id="GO:0004077">
    <property type="term" value="F:biotin--[biotin carboxyl-carrier protein] ligase activity"/>
    <property type="evidence" value="ECO:0007669"/>
    <property type="project" value="UniProtKB-EC"/>
</dbReference>
<gene>
    <name evidence="8" type="ORF">E5162_03950</name>
</gene>
<dbReference type="GO" id="GO:0005737">
    <property type="term" value="C:cytoplasm"/>
    <property type="evidence" value="ECO:0007669"/>
    <property type="project" value="TreeGrafter"/>
</dbReference>
<dbReference type="InterPro" id="IPR008988">
    <property type="entry name" value="Transcriptional_repressor_C"/>
</dbReference>
<organism evidence="8 9">
    <name type="scientific">Marinicauda pacifica</name>
    <dbReference type="NCBI Taxonomy" id="1133559"/>
    <lineage>
        <taxon>Bacteria</taxon>
        <taxon>Pseudomonadati</taxon>
        <taxon>Pseudomonadota</taxon>
        <taxon>Alphaproteobacteria</taxon>
        <taxon>Maricaulales</taxon>
        <taxon>Maricaulaceae</taxon>
        <taxon>Marinicauda</taxon>
    </lineage>
</organism>
<dbReference type="InterPro" id="IPR003142">
    <property type="entry name" value="BPL_C"/>
</dbReference>
<dbReference type="NCBIfam" id="TIGR00121">
    <property type="entry name" value="birA_ligase"/>
    <property type="match status" value="1"/>
</dbReference>
<comment type="catalytic activity">
    <reaction evidence="6">
        <text>biotin + L-lysyl-[protein] + ATP = N(6)-biotinyl-L-lysyl-[protein] + AMP + diphosphate + H(+)</text>
        <dbReference type="Rhea" id="RHEA:11756"/>
        <dbReference type="Rhea" id="RHEA-COMP:9752"/>
        <dbReference type="Rhea" id="RHEA-COMP:10505"/>
        <dbReference type="ChEBI" id="CHEBI:15378"/>
        <dbReference type="ChEBI" id="CHEBI:29969"/>
        <dbReference type="ChEBI" id="CHEBI:30616"/>
        <dbReference type="ChEBI" id="CHEBI:33019"/>
        <dbReference type="ChEBI" id="CHEBI:57586"/>
        <dbReference type="ChEBI" id="CHEBI:83144"/>
        <dbReference type="ChEBI" id="CHEBI:456215"/>
        <dbReference type="EC" id="6.3.4.15"/>
    </reaction>
</comment>
<evidence type="ECO:0000256" key="4">
    <source>
        <dbReference type="ARBA" id="ARBA00023267"/>
    </source>
</evidence>
<dbReference type="Gene3D" id="2.30.30.100">
    <property type="match status" value="1"/>
</dbReference>
<keyword evidence="4" id="KW-0092">Biotin</keyword>
<sequence>MAADLRFAHLSEVDSTNEEARRRALAGERGPIWIHADRQSAGRGRRGRAWTDAGGNLFATGLYTLDTGTERAAQLSFAAALAVSEVALAAGVDPALVTLKWPNDVLIGGAKCAGILLESGSLPDRRLWLAVGIGINLASHPEGTERPATDLSVHADTLSPEAAVQILAARFQTWFERWRDHGFAPLRDAWLARVHGLGERCEVRLDQETLTGVFADLTPDGRLRLDLADGTRRYIAAGDVFFPMAGRS</sequence>
<evidence type="ECO:0000256" key="6">
    <source>
        <dbReference type="ARBA" id="ARBA00047846"/>
    </source>
</evidence>
<dbReference type="PROSITE" id="PS51733">
    <property type="entry name" value="BPL_LPL_CATALYTIC"/>
    <property type="match status" value="1"/>
</dbReference>
<accession>A0A4S2HEJ3</accession>
<comment type="caution">
    <text evidence="8">The sequence shown here is derived from an EMBL/GenBank/DDBJ whole genome shotgun (WGS) entry which is preliminary data.</text>
</comment>
<dbReference type="EC" id="6.3.4.15" evidence="5"/>
<keyword evidence="2" id="KW-0547">Nucleotide-binding</keyword>
<dbReference type="SUPFAM" id="SSF55681">
    <property type="entry name" value="Class II aaRS and biotin synthetases"/>
    <property type="match status" value="1"/>
</dbReference>
<keyword evidence="9" id="KW-1185">Reference proteome</keyword>
<dbReference type="Pfam" id="PF02237">
    <property type="entry name" value="BPL_C"/>
    <property type="match status" value="1"/>
</dbReference>
<dbReference type="EMBL" id="SRXV01000001">
    <property type="protein sequence ID" value="TGY94436.1"/>
    <property type="molecule type" value="Genomic_DNA"/>
</dbReference>
<dbReference type="RefSeq" id="WP_135943633.1">
    <property type="nucleotide sequence ID" value="NZ_BMEI01000001.1"/>
</dbReference>
<evidence type="ECO:0000256" key="5">
    <source>
        <dbReference type="ARBA" id="ARBA00024227"/>
    </source>
</evidence>
<dbReference type="InterPro" id="IPR004143">
    <property type="entry name" value="BPL_LPL_catalytic"/>
</dbReference>
<dbReference type="Proteomes" id="UP000305451">
    <property type="component" value="Unassembled WGS sequence"/>
</dbReference>
<dbReference type="OrthoDB" id="9807064at2"/>
<evidence type="ECO:0000256" key="1">
    <source>
        <dbReference type="ARBA" id="ARBA00022598"/>
    </source>
</evidence>
<evidence type="ECO:0000313" key="9">
    <source>
        <dbReference type="Proteomes" id="UP000305451"/>
    </source>
</evidence>
<name>A0A4S2HEJ3_9PROT</name>
<dbReference type="AlphaFoldDB" id="A0A4S2HEJ3"/>
<evidence type="ECO:0000259" key="7">
    <source>
        <dbReference type="PROSITE" id="PS51733"/>
    </source>
</evidence>
<evidence type="ECO:0000313" key="8">
    <source>
        <dbReference type="EMBL" id="TGY94436.1"/>
    </source>
</evidence>
<dbReference type="InterPro" id="IPR045864">
    <property type="entry name" value="aa-tRNA-synth_II/BPL/LPL"/>
</dbReference>
<dbReference type="PANTHER" id="PTHR12835">
    <property type="entry name" value="BIOTIN PROTEIN LIGASE"/>
    <property type="match status" value="1"/>
</dbReference>
<dbReference type="Gene3D" id="3.30.930.10">
    <property type="entry name" value="Bira Bifunctional Protein, Domain 2"/>
    <property type="match status" value="1"/>
</dbReference>
<evidence type="ECO:0000256" key="3">
    <source>
        <dbReference type="ARBA" id="ARBA00022840"/>
    </source>
</evidence>
<keyword evidence="3" id="KW-0067">ATP-binding</keyword>
<proteinExistence type="predicted"/>
<dbReference type="GO" id="GO:0005524">
    <property type="term" value="F:ATP binding"/>
    <property type="evidence" value="ECO:0007669"/>
    <property type="project" value="UniProtKB-KW"/>
</dbReference>
<evidence type="ECO:0000256" key="2">
    <source>
        <dbReference type="ARBA" id="ARBA00022741"/>
    </source>
</evidence>
<dbReference type="Pfam" id="PF03099">
    <property type="entry name" value="BPL_LplA_LipB"/>
    <property type="match status" value="1"/>
</dbReference>
<protein>
    <recommendedName>
        <fullName evidence="5">biotin--[biotin carboxyl-carrier protein] ligase</fullName>
        <ecNumber evidence="5">6.3.4.15</ecNumber>
    </recommendedName>
</protein>
<dbReference type="SUPFAM" id="SSF50037">
    <property type="entry name" value="C-terminal domain of transcriptional repressors"/>
    <property type="match status" value="1"/>
</dbReference>
<reference evidence="8 9" key="1">
    <citation type="journal article" date="2013" name="Int. J. Syst. Evol. Microbiol.">
        <title>Marinicauda pacifica gen. nov., sp. nov., a prosthecate alphaproteobacterium of the family Hyphomonadaceae isolated from deep seawater.</title>
        <authorList>
            <person name="Zhang X.Y."/>
            <person name="Li G.W."/>
            <person name="Wang C.S."/>
            <person name="Zhang Y.J."/>
            <person name="Xu X.W."/>
            <person name="Li H."/>
            <person name="Liu A."/>
            <person name="Liu C."/>
            <person name="Xie B.B."/>
            <person name="Qin Q.L."/>
            <person name="Xu Z."/>
            <person name="Chen X.L."/>
            <person name="Zhou B.C."/>
            <person name="Zhang Y.Z."/>
        </authorList>
    </citation>
    <scope>NUCLEOTIDE SEQUENCE [LARGE SCALE GENOMIC DNA]</scope>
    <source>
        <strain evidence="8 9">P-1 km-3</strain>
    </source>
</reference>
<dbReference type="PANTHER" id="PTHR12835:SF5">
    <property type="entry name" value="BIOTIN--PROTEIN LIGASE"/>
    <property type="match status" value="1"/>
</dbReference>
<keyword evidence="1 8" id="KW-0436">Ligase</keyword>
<dbReference type="CDD" id="cd16442">
    <property type="entry name" value="BPL"/>
    <property type="match status" value="1"/>
</dbReference>
<dbReference type="InterPro" id="IPR004408">
    <property type="entry name" value="Biotin_CoA_COase_ligase"/>
</dbReference>
<feature type="domain" description="BPL/LPL catalytic" evidence="7">
    <location>
        <begin position="1"/>
        <end position="183"/>
    </location>
</feature>